<evidence type="ECO:0000256" key="2">
    <source>
        <dbReference type="ARBA" id="ARBA00023043"/>
    </source>
</evidence>
<dbReference type="Pfam" id="PF12796">
    <property type="entry name" value="Ank_2"/>
    <property type="match status" value="1"/>
</dbReference>
<dbReference type="InterPro" id="IPR036770">
    <property type="entry name" value="Ankyrin_rpt-contain_sf"/>
</dbReference>
<keyword evidence="1" id="KW-0677">Repeat</keyword>
<reference evidence="6" key="1">
    <citation type="submission" date="2023-07" db="EMBL/GenBank/DDBJ databases">
        <title>30 novel species of actinomycetes from the DSMZ collection.</title>
        <authorList>
            <person name="Nouioui I."/>
        </authorList>
    </citation>
    <scope>NUCLEOTIDE SEQUENCE [LARGE SCALE GENOMIC DNA]</scope>
    <source>
        <strain evidence="6">DSM 41699</strain>
    </source>
</reference>
<proteinExistence type="predicted"/>
<evidence type="ECO:0000256" key="4">
    <source>
        <dbReference type="SAM" id="MobiDB-lite"/>
    </source>
</evidence>
<evidence type="ECO:0000313" key="5">
    <source>
        <dbReference type="EMBL" id="MDT0465629.1"/>
    </source>
</evidence>
<name>A0ABU2TXD7_9ACTN</name>
<accession>A0ABU2TXD7</accession>
<dbReference type="RefSeq" id="WP_311697095.1">
    <property type="nucleotide sequence ID" value="NZ_JAVREY010000026.1"/>
</dbReference>
<dbReference type="PROSITE" id="PS50297">
    <property type="entry name" value="ANK_REP_REGION"/>
    <property type="match status" value="2"/>
</dbReference>
<dbReference type="SUPFAM" id="SSF48403">
    <property type="entry name" value="Ankyrin repeat"/>
    <property type="match status" value="1"/>
</dbReference>
<feature type="region of interest" description="Disordered" evidence="4">
    <location>
        <begin position="38"/>
        <end position="60"/>
    </location>
</feature>
<organism evidence="5 6">
    <name type="scientific">Streptomyces gibsoniae</name>
    <dbReference type="NCBI Taxonomy" id="3075529"/>
    <lineage>
        <taxon>Bacteria</taxon>
        <taxon>Bacillati</taxon>
        <taxon>Actinomycetota</taxon>
        <taxon>Actinomycetes</taxon>
        <taxon>Kitasatosporales</taxon>
        <taxon>Streptomycetaceae</taxon>
        <taxon>Streptomyces</taxon>
    </lineage>
</organism>
<dbReference type="PANTHER" id="PTHR24173:SF74">
    <property type="entry name" value="ANKYRIN REPEAT DOMAIN-CONTAINING PROTEIN 16"/>
    <property type="match status" value="1"/>
</dbReference>
<sequence length="391" mass="41542">MNFFDGSTAPEPPGRARSQSEQGFLVATGPGEIITTVVGPAGRAVDGPADPARPDPGRDDWERITHDGWRDLGLIRARLARGADPVALLESWSGETPLHLAARHGSPEVVVEFLRRVEDVDIPAADGRTPLWDAVCHGAREAVELLLAAGADAWSPRMGRRSPGRLALTTALAPLFEGLPNAVVLTAEERAAQEDADRRAAVFHDVHTEGASFAFVAGLDEETAIRRLGAGPVLTTAPDPDAEPGPCGAGPDGFDPYEDELGGFVGVTGVPGGCVLVQPPGYRVSTEAVLDALSPGTTAYGLYFNPKGGTFGRFSCDGHCEPHEEIGLIRGDASDLHWLYRFWQWDRAGLWDAGELAYASHRGGVRLTDQHAVAGPPRRWAEIPEGSPLLA</sequence>
<protein>
    <submittedName>
        <fullName evidence="5">Ankyrin repeat domain-containing protein</fullName>
    </submittedName>
</protein>
<keyword evidence="6" id="KW-1185">Reference proteome</keyword>
<dbReference type="Proteomes" id="UP001183809">
    <property type="component" value="Unassembled WGS sequence"/>
</dbReference>
<dbReference type="PRINTS" id="PR01415">
    <property type="entry name" value="ANKYRIN"/>
</dbReference>
<dbReference type="Gene3D" id="1.25.40.20">
    <property type="entry name" value="Ankyrin repeat-containing domain"/>
    <property type="match status" value="1"/>
</dbReference>
<dbReference type="PROSITE" id="PS50088">
    <property type="entry name" value="ANK_REPEAT"/>
    <property type="match status" value="2"/>
</dbReference>
<evidence type="ECO:0000256" key="3">
    <source>
        <dbReference type="PROSITE-ProRule" id="PRU00023"/>
    </source>
</evidence>
<comment type="caution">
    <text evidence="5">The sequence shown here is derived from an EMBL/GenBank/DDBJ whole genome shotgun (WGS) entry which is preliminary data.</text>
</comment>
<dbReference type="SMART" id="SM00248">
    <property type="entry name" value="ANK"/>
    <property type="match status" value="2"/>
</dbReference>
<evidence type="ECO:0000313" key="6">
    <source>
        <dbReference type="Proteomes" id="UP001183809"/>
    </source>
</evidence>
<feature type="repeat" description="ANK" evidence="3">
    <location>
        <begin position="93"/>
        <end position="125"/>
    </location>
</feature>
<keyword evidence="2 3" id="KW-0040">ANK repeat</keyword>
<feature type="repeat" description="ANK" evidence="3">
    <location>
        <begin position="126"/>
        <end position="152"/>
    </location>
</feature>
<dbReference type="InterPro" id="IPR002110">
    <property type="entry name" value="Ankyrin_rpt"/>
</dbReference>
<gene>
    <name evidence="5" type="ORF">RM764_21930</name>
</gene>
<feature type="region of interest" description="Disordered" evidence="4">
    <location>
        <begin position="1"/>
        <end position="23"/>
    </location>
</feature>
<dbReference type="PANTHER" id="PTHR24173">
    <property type="entry name" value="ANKYRIN REPEAT CONTAINING"/>
    <property type="match status" value="1"/>
</dbReference>
<dbReference type="EMBL" id="JAVREY010000026">
    <property type="protein sequence ID" value="MDT0465629.1"/>
    <property type="molecule type" value="Genomic_DNA"/>
</dbReference>
<evidence type="ECO:0000256" key="1">
    <source>
        <dbReference type="ARBA" id="ARBA00022737"/>
    </source>
</evidence>